<dbReference type="GO" id="GO:0022857">
    <property type="term" value="F:transmembrane transporter activity"/>
    <property type="evidence" value="ECO:0000318"/>
    <property type="project" value="GO_Central"/>
</dbReference>
<evidence type="ECO:0000256" key="1">
    <source>
        <dbReference type="ARBA" id="ARBA00004141"/>
    </source>
</evidence>
<dbReference type="InParanoid" id="B3RMW5"/>
<evidence type="ECO:0000256" key="2">
    <source>
        <dbReference type="ARBA" id="ARBA00022448"/>
    </source>
</evidence>
<dbReference type="PANTHER" id="PTHR23505:SF79">
    <property type="entry name" value="PROTEIN SPINSTER"/>
    <property type="match status" value="1"/>
</dbReference>
<dbReference type="eggNOG" id="KOG1330">
    <property type="taxonomic scope" value="Eukaryota"/>
</dbReference>
<dbReference type="KEGG" id="tad:TRIADDRAFT_20550"/>
<dbReference type="OrthoDB" id="3639251at2759"/>
<organism evidence="9 10">
    <name type="scientific">Trichoplax adhaerens</name>
    <name type="common">Trichoplax reptans</name>
    <dbReference type="NCBI Taxonomy" id="10228"/>
    <lineage>
        <taxon>Eukaryota</taxon>
        <taxon>Metazoa</taxon>
        <taxon>Placozoa</taxon>
        <taxon>Uniplacotomia</taxon>
        <taxon>Trichoplacea</taxon>
        <taxon>Trichoplacidae</taxon>
        <taxon>Trichoplax</taxon>
    </lineage>
</organism>
<dbReference type="Gene3D" id="1.20.1250.20">
    <property type="entry name" value="MFS general substrate transporter like domains"/>
    <property type="match status" value="1"/>
</dbReference>
<protein>
    <recommendedName>
        <fullName evidence="8">Major facilitator superfamily (MFS) profile domain-containing protein</fullName>
    </recommendedName>
</protein>
<proteinExistence type="inferred from homology"/>
<dbReference type="InterPro" id="IPR011701">
    <property type="entry name" value="MFS"/>
</dbReference>
<dbReference type="Pfam" id="PF07690">
    <property type="entry name" value="MFS_1"/>
    <property type="match status" value="1"/>
</dbReference>
<keyword evidence="4 7" id="KW-1133">Transmembrane helix</keyword>
<dbReference type="AlphaFoldDB" id="B3RMW5"/>
<dbReference type="HOGENOM" id="CLU_001265_5_12_1"/>
<keyword evidence="3 7" id="KW-0812">Transmembrane</keyword>
<feature type="transmembrane region" description="Helical" evidence="7">
    <location>
        <begin position="190"/>
        <end position="208"/>
    </location>
</feature>
<reference evidence="9 10" key="1">
    <citation type="journal article" date="2008" name="Nature">
        <title>The Trichoplax genome and the nature of placozoans.</title>
        <authorList>
            <person name="Srivastava M."/>
            <person name="Begovic E."/>
            <person name="Chapman J."/>
            <person name="Putnam N.H."/>
            <person name="Hellsten U."/>
            <person name="Kawashima T."/>
            <person name="Kuo A."/>
            <person name="Mitros T."/>
            <person name="Salamov A."/>
            <person name="Carpenter M.L."/>
            <person name="Signorovitch A.Y."/>
            <person name="Moreno M.A."/>
            <person name="Kamm K."/>
            <person name="Grimwood J."/>
            <person name="Schmutz J."/>
            <person name="Shapiro H."/>
            <person name="Grigoriev I.V."/>
            <person name="Buss L.W."/>
            <person name="Schierwater B."/>
            <person name="Dellaporta S.L."/>
            <person name="Rokhsar D.S."/>
        </authorList>
    </citation>
    <scope>NUCLEOTIDE SEQUENCE [LARGE SCALE GENOMIC DNA]</scope>
    <source>
        <strain evidence="9 10">Grell-BS-1999</strain>
    </source>
</reference>
<feature type="transmembrane region" description="Helical" evidence="7">
    <location>
        <begin position="351"/>
        <end position="373"/>
    </location>
</feature>
<dbReference type="OMA" id="MHREGER"/>
<dbReference type="PROSITE" id="PS50850">
    <property type="entry name" value="MFS"/>
    <property type="match status" value="1"/>
</dbReference>
<comment type="subcellular location">
    <subcellularLocation>
        <location evidence="1">Membrane</location>
        <topology evidence="1">Multi-pass membrane protein</topology>
    </subcellularLocation>
</comment>
<dbReference type="RefSeq" id="XP_002109755.1">
    <property type="nucleotide sequence ID" value="XM_002109719.1"/>
</dbReference>
<evidence type="ECO:0000313" key="10">
    <source>
        <dbReference type="Proteomes" id="UP000009022"/>
    </source>
</evidence>
<dbReference type="PhylomeDB" id="B3RMW5"/>
<feature type="transmembrane region" description="Helical" evidence="7">
    <location>
        <begin position="443"/>
        <end position="465"/>
    </location>
</feature>
<dbReference type="EMBL" id="DS985242">
    <property type="protein sequence ID" value="EDV27921.1"/>
    <property type="molecule type" value="Genomic_DNA"/>
</dbReference>
<evidence type="ECO:0000256" key="5">
    <source>
        <dbReference type="ARBA" id="ARBA00023136"/>
    </source>
</evidence>
<evidence type="ECO:0000256" key="6">
    <source>
        <dbReference type="ARBA" id="ARBA00024338"/>
    </source>
</evidence>
<evidence type="ECO:0000259" key="8">
    <source>
        <dbReference type="PROSITE" id="PS50850"/>
    </source>
</evidence>
<feature type="transmembrane region" description="Helical" evidence="7">
    <location>
        <begin position="12"/>
        <end position="30"/>
    </location>
</feature>
<dbReference type="InterPro" id="IPR044770">
    <property type="entry name" value="MFS_spinster-like"/>
</dbReference>
<dbReference type="GO" id="GO:0016020">
    <property type="term" value="C:membrane"/>
    <property type="evidence" value="ECO:0000318"/>
    <property type="project" value="GO_Central"/>
</dbReference>
<feature type="transmembrane region" description="Helical" evidence="7">
    <location>
        <begin position="379"/>
        <end position="401"/>
    </location>
</feature>
<feature type="transmembrane region" description="Helical" evidence="7">
    <location>
        <begin position="136"/>
        <end position="155"/>
    </location>
</feature>
<dbReference type="InterPro" id="IPR020846">
    <property type="entry name" value="MFS_dom"/>
</dbReference>
<comment type="similarity">
    <text evidence="6">Belongs to the major facilitator superfamily. Spinster (TC 2.A.1.49) family.</text>
</comment>
<name>B3RMW5_TRIAD</name>
<gene>
    <name evidence="9" type="ORF">TRIADDRAFT_20550</name>
</gene>
<dbReference type="SUPFAM" id="SSF103473">
    <property type="entry name" value="MFS general substrate transporter"/>
    <property type="match status" value="1"/>
</dbReference>
<dbReference type="CDD" id="cd17328">
    <property type="entry name" value="MFS_spinster_like"/>
    <property type="match status" value="1"/>
</dbReference>
<dbReference type="Proteomes" id="UP000009022">
    <property type="component" value="Unassembled WGS sequence"/>
</dbReference>
<feature type="transmembrane region" description="Helical" evidence="7">
    <location>
        <begin position="228"/>
        <end position="248"/>
    </location>
</feature>
<sequence>MNIKQSILEFRKVGWYPFYVLIILLLAYLLNQLDRYAIGVTSIYIAQDMHWGDKGCLLNTSYSEAQVGNISCEIINKTLTAHQMESIHLGEHVCMYNYNGQGVLFELLAGPAFIVVYTFAGIPLAATGDMTNRRNLLAGCLLFWSTMTFITGFTQKYWQLLLLRFAVGIGEAGCTPFATSIIADYFPSSLRAAAIGIYNWGIYTGYSLSFTLGDYVVKANILNQGWRWVYWFAAIPGFVIAIVIFATVREPPKTNRDASLNTPKGFSWIRIKAAIAPFKNYTLLCLVIAGSIRNAAGYVWAYNTKPFFNQYYPRVLVADYLTWIPLVAGSLGSLLGGVISDRLVTSYGLKARIWVLIASQVCSAPFALMALLLPPPAAFIMLIPNNLIGEMWIGVTLTVVVEIVPGNIRTSAIAIYLFIITNIGGLMPLLVPPLTAISNLRTALIVLFPMLYLVSSGLFLVAYFVHKLTTTNQESGSTTANNDTQRLITDSKCIIF</sequence>
<evidence type="ECO:0000256" key="7">
    <source>
        <dbReference type="SAM" id="Phobius"/>
    </source>
</evidence>
<keyword evidence="10" id="KW-1185">Reference proteome</keyword>
<feature type="transmembrane region" description="Helical" evidence="7">
    <location>
        <begin position="161"/>
        <end position="183"/>
    </location>
</feature>
<evidence type="ECO:0000256" key="3">
    <source>
        <dbReference type="ARBA" id="ARBA00022692"/>
    </source>
</evidence>
<feature type="domain" description="Major facilitator superfamily (MFS) profile" evidence="8">
    <location>
        <begin position="20"/>
        <end position="474"/>
    </location>
</feature>
<dbReference type="CTD" id="6750970"/>
<evidence type="ECO:0000256" key="4">
    <source>
        <dbReference type="ARBA" id="ARBA00022989"/>
    </source>
</evidence>
<dbReference type="GeneID" id="6750970"/>
<evidence type="ECO:0000313" key="9">
    <source>
        <dbReference type="EMBL" id="EDV27921.1"/>
    </source>
</evidence>
<dbReference type="InterPro" id="IPR036259">
    <property type="entry name" value="MFS_trans_sf"/>
</dbReference>
<feature type="transmembrane region" description="Helical" evidence="7">
    <location>
        <begin position="280"/>
        <end position="300"/>
    </location>
</feature>
<dbReference type="PANTHER" id="PTHR23505">
    <property type="entry name" value="SPINSTER"/>
    <property type="match status" value="1"/>
</dbReference>
<feature type="transmembrane region" description="Helical" evidence="7">
    <location>
        <begin position="320"/>
        <end position="339"/>
    </location>
</feature>
<keyword evidence="5 7" id="KW-0472">Membrane</keyword>
<accession>B3RMW5</accession>
<feature type="transmembrane region" description="Helical" evidence="7">
    <location>
        <begin position="413"/>
        <end position="431"/>
    </location>
</feature>
<feature type="transmembrane region" description="Helical" evidence="7">
    <location>
        <begin position="103"/>
        <end position="124"/>
    </location>
</feature>
<keyword evidence="2" id="KW-0813">Transport</keyword>